<evidence type="ECO:0000259" key="1">
    <source>
        <dbReference type="Pfam" id="PF01425"/>
    </source>
</evidence>
<accession>A0A6M5YP59</accession>
<evidence type="ECO:0000313" key="3">
    <source>
        <dbReference type="Proteomes" id="UP000503447"/>
    </source>
</evidence>
<dbReference type="PANTHER" id="PTHR11895:SF151">
    <property type="entry name" value="GLUTAMYL-TRNA(GLN) AMIDOTRANSFERASE SUBUNIT A"/>
    <property type="match status" value="1"/>
</dbReference>
<keyword evidence="2" id="KW-0808">Transferase</keyword>
<dbReference type="EMBL" id="CP053452">
    <property type="protein sequence ID" value="QJW94762.1"/>
    <property type="molecule type" value="Genomic_DNA"/>
</dbReference>
<protein>
    <submittedName>
        <fullName evidence="2">Glutamyl-tRNA(Gln) amidotransferase subunit A</fullName>
        <ecNumber evidence="2">6.3.5.6</ecNumber>
        <ecNumber evidence="2">6.3.5.7</ecNumber>
    </submittedName>
</protein>
<dbReference type="InterPro" id="IPR023631">
    <property type="entry name" value="Amidase_dom"/>
</dbReference>
<dbReference type="EC" id="6.3.5.6" evidence="2"/>
<dbReference type="EC" id="6.3.5.7" evidence="2"/>
<dbReference type="SUPFAM" id="SSF75304">
    <property type="entry name" value="Amidase signature (AS) enzymes"/>
    <property type="match status" value="1"/>
</dbReference>
<dbReference type="GO" id="GO:0050567">
    <property type="term" value="F:glutaminyl-tRNA synthase (glutamine-hydrolyzing) activity"/>
    <property type="evidence" value="ECO:0007669"/>
    <property type="project" value="UniProtKB-EC"/>
</dbReference>
<dbReference type="InterPro" id="IPR000120">
    <property type="entry name" value="Amidase"/>
</dbReference>
<reference evidence="3" key="1">
    <citation type="submission" date="2020-05" db="EMBL/GenBank/DDBJ databases">
        <title>Frigoriglobus tundricola gen. nov., sp. nov., a psychrotolerant cellulolytic planctomycete of the family Gemmataceae with two divergent copies of 16S rRNA gene.</title>
        <authorList>
            <person name="Kulichevskaya I.S."/>
            <person name="Ivanova A.A."/>
            <person name="Naumoff D.G."/>
            <person name="Beletsky A.V."/>
            <person name="Rijpstra W.I.C."/>
            <person name="Sinninghe Damste J.S."/>
            <person name="Mardanov A.V."/>
            <person name="Ravin N.V."/>
            <person name="Dedysh S.N."/>
        </authorList>
    </citation>
    <scope>NUCLEOTIDE SEQUENCE [LARGE SCALE GENOMIC DNA]</scope>
    <source>
        <strain evidence="3">PL17</strain>
    </source>
</reference>
<name>A0A6M5YP59_9BACT</name>
<sequence>MKPTYGRVSRYGLIAFASSLDQVGPFSHDVRDCALLMEAIAGHDRRDSTSVDRPVPAYTRTLDQPVTGLRIGVPKEFFGQGLDAEVGAAVRAALKEYEKRGATLVPISLPHSPYALAAYYIVAPAEASSNLARFDGMHYGHRTAEKVDLIATYSKSRAEGFGPEVQRRIILGTYVLSSGYKDAYYVKALKVRRLVKKDFDDAFATCDVVMGPTTPSAAFEAGEKSDDPLALYLSDVYTVSCNLAGIPGLSIPCGFTKAGLPIGLQLLGAPFEEEKLLRIARMYEAATDWHAKRPTL</sequence>
<keyword evidence="3" id="KW-1185">Reference proteome</keyword>
<dbReference type="GO" id="GO:0016740">
    <property type="term" value="F:transferase activity"/>
    <property type="evidence" value="ECO:0007669"/>
    <property type="project" value="UniProtKB-KW"/>
</dbReference>
<evidence type="ECO:0000313" key="2">
    <source>
        <dbReference type="EMBL" id="QJW94762.1"/>
    </source>
</evidence>
<dbReference type="Gene3D" id="3.90.1300.10">
    <property type="entry name" value="Amidase signature (AS) domain"/>
    <property type="match status" value="1"/>
</dbReference>
<keyword evidence="2" id="KW-0436">Ligase</keyword>
<feature type="domain" description="Amidase" evidence="1">
    <location>
        <begin position="1"/>
        <end position="277"/>
    </location>
</feature>
<dbReference type="KEGG" id="ftj:FTUN_2285"/>
<organism evidence="2 3">
    <name type="scientific">Frigoriglobus tundricola</name>
    <dbReference type="NCBI Taxonomy" id="2774151"/>
    <lineage>
        <taxon>Bacteria</taxon>
        <taxon>Pseudomonadati</taxon>
        <taxon>Planctomycetota</taxon>
        <taxon>Planctomycetia</taxon>
        <taxon>Gemmatales</taxon>
        <taxon>Gemmataceae</taxon>
        <taxon>Frigoriglobus</taxon>
    </lineage>
</organism>
<gene>
    <name evidence="2" type="ORF">FTUN_2285</name>
</gene>
<dbReference type="Pfam" id="PF01425">
    <property type="entry name" value="Amidase"/>
    <property type="match status" value="1"/>
</dbReference>
<dbReference type="PANTHER" id="PTHR11895">
    <property type="entry name" value="TRANSAMIDASE"/>
    <property type="match status" value="1"/>
</dbReference>
<dbReference type="InterPro" id="IPR036928">
    <property type="entry name" value="AS_sf"/>
</dbReference>
<dbReference type="Proteomes" id="UP000503447">
    <property type="component" value="Chromosome"/>
</dbReference>
<dbReference type="AlphaFoldDB" id="A0A6M5YP59"/>
<dbReference type="GO" id="GO:0050566">
    <property type="term" value="F:asparaginyl-tRNA synthase (glutamine-hydrolyzing) activity"/>
    <property type="evidence" value="ECO:0007669"/>
    <property type="project" value="UniProtKB-EC"/>
</dbReference>
<proteinExistence type="predicted"/>